<keyword evidence="4" id="KW-0472">Membrane</keyword>
<feature type="domain" description="HTH araC/xylS-type" evidence="5">
    <location>
        <begin position="637"/>
        <end position="736"/>
    </location>
</feature>
<proteinExistence type="predicted"/>
<feature type="transmembrane region" description="Helical" evidence="4">
    <location>
        <begin position="291"/>
        <end position="313"/>
    </location>
</feature>
<evidence type="ECO:0000256" key="2">
    <source>
        <dbReference type="ARBA" id="ARBA00023125"/>
    </source>
</evidence>
<evidence type="ECO:0000256" key="1">
    <source>
        <dbReference type="ARBA" id="ARBA00023015"/>
    </source>
</evidence>
<reference evidence="6" key="2">
    <citation type="journal article" date="2021" name="PeerJ">
        <title>Extensive microbial diversity within the chicken gut microbiome revealed by metagenomics and culture.</title>
        <authorList>
            <person name="Gilroy R."/>
            <person name="Ravi A."/>
            <person name="Getino M."/>
            <person name="Pursley I."/>
            <person name="Horton D.L."/>
            <person name="Alikhan N.F."/>
            <person name="Baker D."/>
            <person name="Gharbi K."/>
            <person name="Hall N."/>
            <person name="Watson M."/>
            <person name="Adriaenssens E.M."/>
            <person name="Foster-Nyarko E."/>
            <person name="Jarju S."/>
            <person name="Secka A."/>
            <person name="Antonio M."/>
            <person name="Oren A."/>
            <person name="Chaudhuri R.R."/>
            <person name="La Ragione R."/>
            <person name="Hildebrand F."/>
            <person name="Pallen M.J."/>
        </authorList>
    </citation>
    <scope>NUCLEOTIDE SEQUENCE</scope>
    <source>
        <strain evidence="6">ChiSxjej2B14-6234</strain>
    </source>
</reference>
<dbReference type="Proteomes" id="UP000886887">
    <property type="component" value="Unassembled WGS sequence"/>
</dbReference>
<dbReference type="EMBL" id="DVFJ01000035">
    <property type="protein sequence ID" value="HIQ72399.1"/>
    <property type="molecule type" value="Genomic_DNA"/>
</dbReference>
<keyword evidence="2" id="KW-0238">DNA-binding</keyword>
<accession>A0A9D0ZBB5</accession>
<dbReference type="InterPro" id="IPR009057">
    <property type="entry name" value="Homeodomain-like_sf"/>
</dbReference>
<dbReference type="AlphaFoldDB" id="A0A9D0ZBB5"/>
<keyword evidence="4" id="KW-1133">Transmembrane helix</keyword>
<evidence type="ECO:0000256" key="3">
    <source>
        <dbReference type="ARBA" id="ARBA00023163"/>
    </source>
</evidence>
<feature type="transmembrane region" description="Helical" evidence="4">
    <location>
        <begin position="12"/>
        <end position="34"/>
    </location>
</feature>
<keyword evidence="1" id="KW-0805">Transcription regulation</keyword>
<comment type="caution">
    <text evidence="6">The sequence shown here is derived from an EMBL/GenBank/DDBJ whole genome shotgun (WGS) entry which is preliminary data.</text>
</comment>
<gene>
    <name evidence="6" type="ORF">IAB73_09360</name>
</gene>
<evidence type="ECO:0000313" key="7">
    <source>
        <dbReference type="Proteomes" id="UP000886887"/>
    </source>
</evidence>
<dbReference type="GO" id="GO:0003700">
    <property type="term" value="F:DNA-binding transcription factor activity"/>
    <property type="evidence" value="ECO:0007669"/>
    <property type="project" value="InterPro"/>
</dbReference>
<dbReference type="InterPro" id="IPR018060">
    <property type="entry name" value="HTH_AraC"/>
</dbReference>
<dbReference type="PANTHER" id="PTHR43280">
    <property type="entry name" value="ARAC-FAMILY TRANSCRIPTIONAL REGULATOR"/>
    <property type="match status" value="1"/>
</dbReference>
<dbReference type="InterPro" id="IPR020449">
    <property type="entry name" value="Tscrpt_reg_AraC-type_HTH"/>
</dbReference>
<keyword evidence="3" id="KW-0804">Transcription</keyword>
<dbReference type="GO" id="GO:0043565">
    <property type="term" value="F:sequence-specific DNA binding"/>
    <property type="evidence" value="ECO:0007669"/>
    <property type="project" value="InterPro"/>
</dbReference>
<reference evidence="6" key="1">
    <citation type="submission" date="2020-10" db="EMBL/GenBank/DDBJ databases">
        <authorList>
            <person name="Gilroy R."/>
        </authorList>
    </citation>
    <scope>NUCLEOTIDE SEQUENCE</scope>
    <source>
        <strain evidence="6">ChiSxjej2B14-6234</strain>
    </source>
</reference>
<dbReference type="PANTHER" id="PTHR43280:SF28">
    <property type="entry name" value="HTH-TYPE TRANSCRIPTIONAL ACTIVATOR RHAS"/>
    <property type="match status" value="1"/>
</dbReference>
<name>A0A9D0ZBB5_9FIRM</name>
<dbReference type="Pfam" id="PF12833">
    <property type="entry name" value="HTH_18"/>
    <property type="match status" value="1"/>
</dbReference>
<dbReference type="SUPFAM" id="SSF46689">
    <property type="entry name" value="Homeodomain-like"/>
    <property type="match status" value="1"/>
</dbReference>
<keyword evidence="4" id="KW-0812">Transmembrane</keyword>
<evidence type="ECO:0000313" key="6">
    <source>
        <dbReference type="EMBL" id="HIQ72399.1"/>
    </source>
</evidence>
<protein>
    <submittedName>
        <fullName evidence="6">Helix-turn-helix transcriptional regulator</fullName>
    </submittedName>
</protein>
<dbReference type="Gene3D" id="1.10.10.60">
    <property type="entry name" value="Homeodomain-like"/>
    <property type="match status" value="2"/>
</dbReference>
<dbReference type="PROSITE" id="PS01124">
    <property type="entry name" value="HTH_ARAC_FAMILY_2"/>
    <property type="match status" value="1"/>
</dbReference>
<dbReference type="PRINTS" id="PR00032">
    <property type="entry name" value="HTHARAC"/>
</dbReference>
<evidence type="ECO:0000259" key="5">
    <source>
        <dbReference type="PROSITE" id="PS01124"/>
    </source>
</evidence>
<dbReference type="SMART" id="SM00342">
    <property type="entry name" value="HTH_ARAC"/>
    <property type="match status" value="1"/>
</dbReference>
<sequence>MRRRRSVYSRYFVSYCCIALIPVIVVIATLMVLLRQNYSNSAKELYRRSVIQTATHFDALISDMQSMVDGFAASQALKDLTGDEANTGAIVDRLTQAESGNRLGARVLLYLVGDTHVYTAQGRVPYRALEAEYADEIDFNNSRFFTRLNNTGYFDLAPLYAPETGDFSGTVAALFPCYLQNLNRKGVIVFLIQDEAIEQIAADYIGVMPDYFYLYTANLELAVARESAPQEEGQRLALLRGLSGDVVSWRLSDGRFDVLRHKSDQYGCEFVVGLPLGQLYMDMNRMQTGTLIVLLLVMAGIVFGAIALARYSYRPIKALLDTIERQGESEAHFPNGDWEPAFIGNQLSRMYSEARLLHETLARQQPVVRGHLLQQVLRGAPDESMRRQLQQLLEQKQMEGPCYVALVSGGNESFSLLQRPMLEQILFDSVEGYGVMLEEDRLFAFLIFCDSAEDHRRMQCMDLHDILLINGAADIRMGAGLIVMGVEHASESFLEAYIALNEGTADGGRERIRLYSQDGGGAATGTRWELHRDVEIYLQSLRSADFQTACALLESLLAHMNAMHSSLLNASYLRYDLFSKALSACDKEVADALRPEAGSLDLFSDARRFAERMRELTRRNCASVAQRRGSAVDQRRRRILAIIQEHCFESDFSISRLSELSGYSPTFINRFLKDETGLSYNQYVSGLRLERAKRDLAQTDEKIKDIVQRCGYVDIASFNRKFKEYEGVTPSEYRAQHRHGV</sequence>
<organism evidence="6 7">
    <name type="scientific">Candidatus Onthenecus intestinigallinarum</name>
    <dbReference type="NCBI Taxonomy" id="2840875"/>
    <lineage>
        <taxon>Bacteria</taxon>
        <taxon>Bacillati</taxon>
        <taxon>Bacillota</taxon>
        <taxon>Clostridia</taxon>
        <taxon>Eubacteriales</taxon>
        <taxon>Candidatus Onthenecus</taxon>
    </lineage>
</organism>
<evidence type="ECO:0000256" key="4">
    <source>
        <dbReference type="SAM" id="Phobius"/>
    </source>
</evidence>